<evidence type="ECO:0008006" key="4">
    <source>
        <dbReference type="Google" id="ProtNLM"/>
    </source>
</evidence>
<evidence type="ECO:0000313" key="3">
    <source>
        <dbReference type="Proteomes" id="UP000688137"/>
    </source>
</evidence>
<dbReference type="AlphaFoldDB" id="A0A8S1LGE1"/>
<name>A0A8S1LGE1_PARPR</name>
<feature type="coiled-coil region" evidence="1">
    <location>
        <begin position="19"/>
        <end position="46"/>
    </location>
</feature>
<dbReference type="EMBL" id="CAJJDM010000036">
    <property type="protein sequence ID" value="CAD8065305.1"/>
    <property type="molecule type" value="Genomic_DNA"/>
</dbReference>
<evidence type="ECO:0000256" key="1">
    <source>
        <dbReference type="SAM" id="Coils"/>
    </source>
</evidence>
<gene>
    <name evidence="2" type="ORF">PPRIM_AZ9-3.1.T0370204</name>
</gene>
<dbReference type="Proteomes" id="UP000688137">
    <property type="component" value="Unassembled WGS sequence"/>
</dbReference>
<reference evidence="2" key="1">
    <citation type="submission" date="2021-01" db="EMBL/GenBank/DDBJ databases">
        <authorList>
            <consortium name="Genoscope - CEA"/>
            <person name="William W."/>
        </authorList>
    </citation>
    <scope>NUCLEOTIDE SEQUENCE</scope>
</reference>
<organism evidence="2 3">
    <name type="scientific">Paramecium primaurelia</name>
    <dbReference type="NCBI Taxonomy" id="5886"/>
    <lineage>
        <taxon>Eukaryota</taxon>
        <taxon>Sar</taxon>
        <taxon>Alveolata</taxon>
        <taxon>Ciliophora</taxon>
        <taxon>Intramacronucleata</taxon>
        <taxon>Oligohymenophorea</taxon>
        <taxon>Peniculida</taxon>
        <taxon>Parameciidae</taxon>
        <taxon>Paramecium</taxon>
    </lineage>
</organism>
<dbReference type="InterPro" id="IPR004127">
    <property type="entry name" value="Prefoldin_subunit_alpha"/>
</dbReference>
<keyword evidence="1" id="KW-0175">Coiled coil</keyword>
<keyword evidence="3" id="KW-1185">Reference proteome</keyword>
<sequence length="136" mass="16031">MSEFVELEEEQINKYQTFRKKLRIDMEKALQKLKQLENKQEDYILVTEYIKNNQGQSNIKMNVGANTFLDVELSNPKLITLDVGMNVFVELNFCEANQIIAKQLQILQSKIEEQKKSILSIQQYIDQVEEILLQFK</sequence>
<dbReference type="OMA" id="MITLDVG"/>
<protein>
    <recommendedName>
        <fullName evidence="4">Prefoldin subunit</fullName>
    </recommendedName>
</protein>
<accession>A0A8S1LGE1</accession>
<comment type="caution">
    <text evidence="2">The sequence shown here is derived from an EMBL/GenBank/DDBJ whole genome shotgun (WGS) entry which is preliminary data.</text>
</comment>
<evidence type="ECO:0000313" key="2">
    <source>
        <dbReference type="EMBL" id="CAD8065305.1"/>
    </source>
</evidence>
<proteinExistence type="predicted"/>
<dbReference type="Pfam" id="PF02996">
    <property type="entry name" value="Prefoldin"/>
    <property type="match status" value="1"/>
</dbReference>